<comment type="caution">
    <text evidence="1">The sequence shown here is derived from an EMBL/GenBank/DDBJ whole genome shotgun (WGS) entry which is preliminary data.</text>
</comment>
<name>A0AAD4BH03_BOLED</name>
<dbReference type="EMBL" id="WHUW01000070">
    <property type="protein sequence ID" value="KAF8428916.1"/>
    <property type="molecule type" value="Genomic_DNA"/>
</dbReference>
<reference evidence="1" key="2">
    <citation type="journal article" date="2020" name="Nat. Commun.">
        <title>Large-scale genome sequencing of mycorrhizal fungi provides insights into the early evolution of symbiotic traits.</title>
        <authorList>
            <person name="Miyauchi S."/>
            <person name="Kiss E."/>
            <person name="Kuo A."/>
            <person name="Drula E."/>
            <person name="Kohler A."/>
            <person name="Sanchez-Garcia M."/>
            <person name="Morin E."/>
            <person name="Andreopoulos B."/>
            <person name="Barry K.W."/>
            <person name="Bonito G."/>
            <person name="Buee M."/>
            <person name="Carver A."/>
            <person name="Chen C."/>
            <person name="Cichocki N."/>
            <person name="Clum A."/>
            <person name="Culley D."/>
            <person name="Crous P.W."/>
            <person name="Fauchery L."/>
            <person name="Girlanda M."/>
            <person name="Hayes R.D."/>
            <person name="Keri Z."/>
            <person name="LaButti K."/>
            <person name="Lipzen A."/>
            <person name="Lombard V."/>
            <person name="Magnuson J."/>
            <person name="Maillard F."/>
            <person name="Murat C."/>
            <person name="Nolan M."/>
            <person name="Ohm R.A."/>
            <person name="Pangilinan J."/>
            <person name="Pereira M.F."/>
            <person name="Perotto S."/>
            <person name="Peter M."/>
            <person name="Pfister S."/>
            <person name="Riley R."/>
            <person name="Sitrit Y."/>
            <person name="Stielow J.B."/>
            <person name="Szollosi G."/>
            <person name="Zifcakova L."/>
            <person name="Stursova M."/>
            <person name="Spatafora J.W."/>
            <person name="Tedersoo L."/>
            <person name="Vaario L.M."/>
            <person name="Yamada A."/>
            <person name="Yan M."/>
            <person name="Wang P."/>
            <person name="Xu J."/>
            <person name="Bruns T."/>
            <person name="Baldrian P."/>
            <person name="Vilgalys R."/>
            <person name="Dunand C."/>
            <person name="Henrissat B."/>
            <person name="Grigoriev I.V."/>
            <person name="Hibbett D."/>
            <person name="Nagy L.G."/>
            <person name="Martin F.M."/>
        </authorList>
    </citation>
    <scope>NUCLEOTIDE SEQUENCE</scope>
    <source>
        <strain evidence="1">BED1</strain>
    </source>
</reference>
<organism evidence="1 2">
    <name type="scientific">Boletus edulis BED1</name>
    <dbReference type="NCBI Taxonomy" id="1328754"/>
    <lineage>
        <taxon>Eukaryota</taxon>
        <taxon>Fungi</taxon>
        <taxon>Dikarya</taxon>
        <taxon>Basidiomycota</taxon>
        <taxon>Agaricomycotina</taxon>
        <taxon>Agaricomycetes</taxon>
        <taxon>Agaricomycetidae</taxon>
        <taxon>Boletales</taxon>
        <taxon>Boletineae</taxon>
        <taxon>Boletaceae</taxon>
        <taxon>Boletoideae</taxon>
        <taxon>Boletus</taxon>
    </lineage>
</organism>
<gene>
    <name evidence="1" type="ORF">L210DRAFT_3508611</name>
</gene>
<sequence length="154" mass="17489">MSAMAFVGNQDPEVEGSTVTRNVSESWEIEEAGIYQWCELLLFWAACHGRIIPNNGEYQRRAWVDWSSVWTREEMNDGPSRTCERARESSFKCLGGQRRTQVYFKDADEAQGGSEKTAKETEKEKFVVALLANSRTLSVSIRLALECQAPQRMA</sequence>
<keyword evidence="2" id="KW-1185">Reference proteome</keyword>
<protein>
    <submittedName>
        <fullName evidence="1">Uncharacterized protein</fullName>
    </submittedName>
</protein>
<reference evidence="1" key="1">
    <citation type="submission" date="2019-10" db="EMBL/GenBank/DDBJ databases">
        <authorList>
            <consortium name="DOE Joint Genome Institute"/>
            <person name="Kuo A."/>
            <person name="Miyauchi S."/>
            <person name="Kiss E."/>
            <person name="Drula E."/>
            <person name="Kohler A."/>
            <person name="Sanchez-Garcia M."/>
            <person name="Andreopoulos B."/>
            <person name="Barry K.W."/>
            <person name="Bonito G."/>
            <person name="Buee M."/>
            <person name="Carver A."/>
            <person name="Chen C."/>
            <person name="Cichocki N."/>
            <person name="Clum A."/>
            <person name="Culley D."/>
            <person name="Crous P.W."/>
            <person name="Fauchery L."/>
            <person name="Girlanda M."/>
            <person name="Hayes R."/>
            <person name="Keri Z."/>
            <person name="LaButti K."/>
            <person name="Lipzen A."/>
            <person name="Lombard V."/>
            <person name="Magnuson J."/>
            <person name="Maillard F."/>
            <person name="Morin E."/>
            <person name="Murat C."/>
            <person name="Nolan M."/>
            <person name="Ohm R."/>
            <person name="Pangilinan J."/>
            <person name="Pereira M."/>
            <person name="Perotto S."/>
            <person name="Peter M."/>
            <person name="Riley R."/>
            <person name="Sitrit Y."/>
            <person name="Stielow B."/>
            <person name="Szollosi G."/>
            <person name="Zifcakova L."/>
            <person name="Stursova M."/>
            <person name="Spatafora J.W."/>
            <person name="Tedersoo L."/>
            <person name="Vaario L.-M."/>
            <person name="Yamada A."/>
            <person name="Yan M."/>
            <person name="Wang P."/>
            <person name="Xu J."/>
            <person name="Bruns T."/>
            <person name="Baldrian P."/>
            <person name="Vilgalys R."/>
            <person name="Henrissat B."/>
            <person name="Grigoriev I.V."/>
            <person name="Hibbett D."/>
            <person name="Nagy L.G."/>
            <person name="Martin F.M."/>
        </authorList>
    </citation>
    <scope>NUCLEOTIDE SEQUENCE</scope>
    <source>
        <strain evidence="1">BED1</strain>
    </source>
</reference>
<accession>A0AAD4BH03</accession>
<evidence type="ECO:0000313" key="1">
    <source>
        <dbReference type="EMBL" id="KAF8428916.1"/>
    </source>
</evidence>
<evidence type="ECO:0000313" key="2">
    <source>
        <dbReference type="Proteomes" id="UP001194468"/>
    </source>
</evidence>
<dbReference type="Proteomes" id="UP001194468">
    <property type="component" value="Unassembled WGS sequence"/>
</dbReference>
<dbReference type="AlphaFoldDB" id="A0AAD4BH03"/>
<proteinExistence type="predicted"/>